<reference evidence="3 4" key="1">
    <citation type="submission" date="2020-08" db="EMBL/GenBank/DDBJ databases">
        <title>Genomic Encyclopedia of Type Strains, Phase IV (KMG-IV): sequencing the most valuable type-strain genomes for metagenomic binning, comparative biology and taxonomic classification.</title>
        <authorList>
            <person name="Goeker M."/>
        </authorList>
    </citation>
    <scope>NUCLEOTIDE SEQUENCE [LARGE SCALE GENOMIC DNA]</scope>
    <source>
        <strain evidence="3 4">DSM 14552</strain>
    </source>
</reference>
<protein>
    <submittedName>
        <fullName evidence="3">Flp pilus assembly protein TadG</fullName>
    </submittedName>
</protein>
<comment type="caution">
    <text evidence="3">The sequence shown here is derived from an EMBL/GenBank/DDBJ whole genome shotgun (WGS) entry which is preliminary data.</text>
</comment>
<evidence type="ECO:0000313" key="3">
    <source>
        <dbReference type="EMBL" id="MBB3861216.1"/>
    </source>
</evidence>
<feature type="transmembrane region" description="Helical" evidence="1">
    <location>
        <begin position="20"/>
        <end position="43"/>
    </location>
</feature>
<evidence type="ECO:0000256" key="1">
    <source>
        <dbReference type="SAM" id="Phobius"/>
    </source>
</evidence>
<evidence type="ECO:0000259" key="2">
    <source>
        <dbReference type="Pfam" id="PF07811"/>
    </source>
</evidence>
<dbReference type="Proteomes" id="UP000562395">
    <property type="component" value="Unassembled WGS sequence"/>
</dbReference>
<name>A0A7W5ZWI3_9SPHN</name>
<keyword evidence="1" id="KW-1133">Transmembrane helix</keyword>
<dbReference type="EMBL" id="JACICY010000005">
    <property type="protein sequence ID" value="MBB3861216.1"/>
    <property type="molecule type" value="Genomic_DNA"/>
</dbReference>
<evidence type="ECO:0000313" key="4">
    <source>
        <dbReference type="Proteomes" id="UP000562395"/>
    </source>
</evidence>
<keyword evidence="1" id="KW-0472">Membrane</keyword>
<feature type="domain" description="TadE-like" evidence="2">
    <location>
        <begin position="18"/>
        <end position="60"/>
    </location>
</feature>
<gene>
    <name evidence="3" type="ORF">GGQ88_002488</name>
</gene>
<dbReference type="RefSeq" id="WP_183613619.1">
    <property type="nucleotide sequence ID" value="NZ_JACICY010000005.1"/>
</dbReference>
<keyword evidence="1" id="KW-0812">Transmembrane</keyword>
<accession>A0A7W5ZWI3</accession>
<dbReference type="InterPro" id="IPR012495">
    <property type="entry name" value="TadE-like_dom"/>
</dbReference>
<dbReference type="AlphaFoldDB" id="A0A7W5ZWI3"/>
<sequence>MTMRQNVLFRDLGFNTNGSVVTEFALIAPTLIAMMLGVLQIGLGMQNYNALRSIASDTMRFAVVDFQSNPVAERVSSDELAQHARDIATRSPYGLKNNSLSVNVATVTPSRVANTLEKSITLTYSIPTVLAMIGIDDFTITYSQPIFLVED</sequence>
<keyword evidence="4" id="KW-1185">Reference proteome</keyword>
<proteinExistence type="predicted"/>
<organism evidence="3 4">
    <name type="scientific">Novosphingobium hassiacum</name>
    <dbReference type="NCBI Taxonomy" id="173676"/>
    <lineage>
        <taxon>Bacteria</taxon>
        <taxon>Pseudomonadati</taxon>
        <taxon>Pseudomonadota</taxon>
        <taxon>Alphaproteobacteria</taxon>
        <taxon>Sphingomonadales</taxon>
        <taxon>Sphingomonadaceae</taxon>
        <taxon>Novosphingobium</taxon>
    </lineage>
</organism>
<dbReference type="Pfam" id="PF07811">
    <property type="entry name" value="TadE"/>
    <property type="match status" value="1"/>
</dbReference>